<accession>A0A397TX84</accession>
<evidence type="ECO:0000313" key="3">
    <source>
        <dbReference type="EMBL" id="RIB02041.1"/>
    </source>
</evidence>
<keyword evidence="1" id="KW-0479">Metal-binding</keyword>
<dbReference type="PANTHER" id="PTHR46171">
    <property type="entry name" value="GH10160P"/>
    <property type="match status" value="1"/>
</dbReference>
<dbReference type="STRING" id="44941.A0A397TX84"/>
<dbReference type="EMBL" id="QKWP01002842">
    <property type="protein sequence ID" value="RIB02041.1"/>
    <property type="molecule type" value="Genomic_DNA"/>
</dbReference>
<evidence type="ECO:0000256" key="1">
    <source>
        <dbReference type="PROSITE-ProRule" id="PRU00175"/>
    </source>
</evidence>
<name>A0A397TX84_9GLOM</name>
<dbReference type="Pfam" id="PF13639">
    <property type="entry name" value="zf-RING_2"/>
    <property type="match status" value="1"/>
</dbReference>
<dbReference type="GO" id="GO:0008270">
    <property type="term" value="F:zinc ion binding"/>
    <property type="evidence" value="ECO:0007669"/>
    <property type="project" value="UniProtKB-KW"/>
</dbReference>
<evidence type="ECO:0000259" key="2">
    <source>
        <dbReference type="PROSITE" id="PS50089"/>
    </source>
</evidence>
<proteinExistence type="predicted"/>
<dbReference type="Proteomes" id="UP000266673">
    <property type="component" value="Unassembled WGS sequence"/>
</dbReference>
<dbReference type="InterPro" id="IPR013083">
    <property type="entry name" value="Znf_RING/FYVE/PHD"/>
</dbReference>
<dbReference type="PANTHER" id="PTHR46171:SF3">
    <property type="entry name" value="GH10160P"/>
    <property type="match status" value="1"/>
</dbReference>
<organism evidence="3 4">
    <name type="scientific">Gigaspora rosea</name>
    <dbReference type="NCBI Taxonomy" id="44941"/>
    <lineage>
        <taxon>Eukaryota</taxon>
        <taxon>Fungi</taxon>
        <taxon>Fungi incertae sedis</taxon>
        <taxon>Mucoromycota</taxon>
        <taxon>Glomeromycotina</taxon>
        <taxon>Glomeromycetes</taxon>
        <taxon>Diversisporales</taxon>
        <taxon>Gigasporaceae</taxon>
        <taxon>Gigaspora</taxon>
    </lineage>
</organism>
<keyword evidence="1" id="KW-0863">Zinc-finger</keyword>
<dbReference type="SUPFAM" id="SSF57850">
    <property type="entry name" value="RING/U-box"/>
    <property type="match status" value="1"/>
</dbReference>
<feature type="domain" description="RING-type" evidence="2">
    <location>
        <begin position="70"/>
        <end position="111"/>
    </location>
</feature>
<protein>
    <recommendedName>
        <fullName evidence="2">RING-type domain-containing protein</fullName>
    </recommendedName>
</protein>
<dbReference type="FunFam" id="3.30.40.10:FF:000388">
    <property type="entry name" value="Putative RING zinc finger domain superfamily protein"/>
    <property type="match status" value="1"/>
</dbReference>
<sequence length="120" mass="13954">MIPEFWGNGIAANPDNYLDEDEFDSSYEGLLRLSERIGDAKPKGVPEHVIHTLPTKPYLMSKARSPDERCTICLSEYEHNDWLRDLPCAHDFHKECIDSWFKNSDKCPICRRSILENKEL</sequence>
<dbReference type="InterPro" id="IPR001841">
    <property type="entry name" value="Znf_RING"/>
</dbReference>
<evidence type="ECO:0000313" key="4">
    <source>
        <dbReference type="Proteomes" id="UP000266673"/>
    </source>
</evidence>
<keyword evidence="4" id="KW-1185">Reference proteome</keyword>
<keyword evidence="1" id="KW-0862">Zinc</keyword>
<dbReference type="GO" id="GO:0016567">
    <property type="term" value="P:protein ubiquitination"/>
    <property type="evidence" value="ECO:0007669"/>
    <property type="project" value="TreeGrafter"/>
</dbReference>
<reference evidence="3 4" key="1">
    <citation type="submission" date="2018-06" db="EMBL/GenBank/DDBJ databases">
        <title>Comparative genomics reveals the genomic features of Rhizophagus irregularis, R. cerebriforme, R. diaphanum and Gigaspora rosea, and their symbiotic lifestyle signature.</title>
        <authorList>
            <person name="Morin E."/>
            <person name="San Clemente H."/>
            <person name="Chen E.C.H."/>
            <person name="De La Providencia I."/>
            <person name="Hainaut M."/>
            <person name="Kuo A."/>
            <person name="Kohler A."/>
            <person name="Murat C."/>
            <person name="Tang N."/>
            <person name="Roy S."/>
            <person name="Loubradou J."/>
            <person name="Henrissat B."/>
            <person name="Grigoriev I.V."/>
            <person name="Corradi N."/>
            <person name="Roux C."/>
            <person name="Martin F.M."/>
        </authorList>
    </citation>
    <scope>NUCLEOTIDE SEQUENCE [LARGE SCALE GENOMIC DNA]</scope>
    <source>
        <strain evidence="3 4">DAOM 194757</strain>
    </source>
</reference>
<comment type="caution">
    <text evidence="3">The sequence shown here is derived from an EMBL/GenBank/DDBJ whole genome shotgun (WGS) entry which is preliminary data.</text>
</comment>
<dbReference type="Gene3D" id="3.30.40.10">
    <property type="entry name" value="Zinc/RING finger domain, C3HC4 (zinc finger)"/>
    <property type="match status" value="1"/>
</dbReference>
<dbReference type="AlphaFoldDB" id="A0A397TX84"/>
<dbReference type="SMART" id="SM00184">
    <property type="entry name" value="RING"/>
    <property type="match status" value="1"/>
</dbReference>
<dbReference type="OrthoDB" id="8062037at2759"/>
<gene>
    <name evidence="3" type="ORF">C2G38_923253</name>
</gene>
<dbReference type="PROSITE" id="PS50089">
    <property type="entry name" value="ZF_RING_2"/>
    <property type="match status" value="1"/>
</dbReference>
<dbReference type="GO" id="GO:0061630">
    <property type="term" value="F:ubiquitin protein ligase activity"/>
    <property type="evidence" value="ECO:0007669"/>
    <property type="project" value="TreeGrafter"/>
</dbReference>